<dbReference type="OrthoDB" id="2366918at2759"/>
<keyword evidence="4" id="KW-1185">Reference proteome</keyword>
<dbReference type="InterPro" id="IPR036047">
    <property type="entry name" value="F-box-like_dom_sf"/>
</dbReference>
<feature type="domain" description="F-box" evidence="2">
    <location>
        <begin position="1"/>
        <end position="48"/>
    </location>
</feature>
<dbReference type="PROSITE" id="PS50181">
    <property type="entry name" value="FBOX"/>
    <property type="match status" value="1"/>
</dbReference>
<proteinExistence type="predicted"/>
<evidence type="ECO:0000256" key="1">
    <source>
        <dbReference type="SAM" id="MobiDB-lite"/>
    </source>
</evidence>
<comment type="caution">
    <text evidence="3">The sequence shown here is derived from an EMBL/GenBank/DDBJ whole genome shotgun (WGS) entry which is preliminary data.</text>
</comment>
<dbReference type="AlphaFoldDB" id="A0A1X2IVG0"/>
<gene>
    <name evidence="3" type="ORF">BCR42DRAFT_403763</name>
</gene>
<feature type="region of interest" description="Disordered" evidence="1">
    <location>
        <begin position="260"/>
        <end position="319"/>
    </location>
</feature>
<dbReference type="EMBL" id="MCGE01000003">
    <property type="protein sequence ID" value="ORZ23003.1"/>
    <property type="molecule type" value="Genomic_DNA"/>
</dbReference>
<sequence>MPRLLTIEKPLLLKVLYYLNLQELLQLAETCPQLQDFIYNNPFVWNSHVLFPFNDSRITDTFIQQLVPKITRHYGIRKLKVIQLPLSWLGYLYIFDQFAHTVDHIQIKTKLTVLQDLVHHLTIFASNLIVLQQDNHIPITFRQYCVDAPFYYQVLSDHHFFGNQTVAQITKLFFTTATNSNSGNSSSSSSNRENDTNDNLGFSQLDDPPFERLVQWTVGCTDHLRLNQNGGDSIDSVVTQLEALVSFLAGRQVTAIIDQSTPATTTHSPSSSTTTMPSSSSNSFYIMTGQKRSQDQLESTNRQRQRLVSPSLHTSSLYV</sequence>
<accession>A0A1X2IVG0</accession>
<reference evidence="3 4" key="1">
    <citation type="submission" date="2016-07" db="EMBL/GenBank/DDBJ databases">
        <title>Pervasive Adenine N6-methylation of Active Genes in Fungi.</title>
        <authorList>
            <consortium name="DOE Joint Genome Institute"/>
            <person name="Mondo S.J."/>
            <person name="Dannebaum R.O."/>
            <person name="Kuo R.C."/>
            <person name="Labutti K."/>
            <person name="Haridas S."/>
            <person name="Kuo A."/>
            <person name="Salamov A."/>
            <person name="Ahrendt S.R."/>
            <person name="Lipzen A."/>
            <person name="Sullivan W."/>
            <person name="Andreopoulos W.B."/>
            <person name="Clum A."/>
            <person name="Lindquist E."/>
            <person name="Daum C."/>
            <person name="Ramamoorthy G.K."/>
            <person name="Gryganskyi A."/>
            <person name="Culley D."/>
            <person name="Magnuson J.K."/>
            <person name="James T.Y."/>
            <person name="O'Malley M.A."/>
            <person name="Stajich J.E."/>
            <person name="Spatafora J.W."/>
            <person name="Visel A."/>
            <person name="Grigoriev I.V."/>
        </authorList>
    </citation>
    <scope>NUCLEOTIDE SEQUENCE [LARGE SCALE GENOMIC DNA]</scope>
    <source>
        <strain evidence="3 4">NRRL 1336</strain>
    </source>
</reference>
<name>A0A1X2IVG0_9FUNG</name>
<feature type="compositionally biased region" description="Low complexity" evidence="1">
    <location>
        <begin position="180"/>
        <end position="191"/>
    </location>
</feature>
<evidence type="ECO:0000313" key="3">
    <source>
        <dbReference type="EMBL" id="ORZ23003.1"/>
    </source>
</evidence>
<protein>
    <recommendedName>
        <fullName evidence="2">F-box domain-containing protein</fullName>
    </recommendedName>
</protein>
<feature type="compositionally biased region" description="Low complexity" evidence="1">
    <location>
        <begin position="260"/>
        <end position="283"/>
    </location>
</feature>
<dbReference type="SUPFAM" id="SSF81383">
    <property type="entry name" value="F-box domain"/>
    <property type="match status" value="1"/>
</dbReference>
<dbReference type="InterPro" id="IPR001810">
    <property type="entry name" value="F-box_dom"/>
</dbReference>
<evidence type="ECO:0000313" key="4">
    <source>
        <dbReference type="Proteomes" id="UP000193560"/>
    </source>
</evidence>
<feature type="compositionally biased region" description="Polar residues" evidence="1">
    <location>
        <begin position="296"/>
        <end position="319"/>
    </location>
</feature>
<organism evidence="3 4">
    <name type="scientific">Absidia repens</name>
    <dbReference type="NCBI Taxonomy" id="90262"/>
    <lineage>
        <taxon>Eukaryota</taxon>
        <taxon>Fungi</taxon>
        <taxon>Fungi incertae sedis</taxon>
        <taxon>Mucoromycota</taxon>
        <taxon>Mucoromycotina</taxon>
        <taxon>Mucoromycetes</taxon>
        <taxon>Mucorales</taxon>
        <taxon>Cunninghamellaceae</taxon>
        <taxon>Absidia</taxon>
    </lineage>
</organism>
<dbReference type="Proteomes" id="UP000193560">
    <property type="component" value="Unassembled WGS sequence"/>
</dbReference>
<evidence type="ECO:0000259" key="2">
    <source>
        <dbReference type="PROSITE" id="PS50181"/>
    </source>
</evidence>
<feature type="region of interest" description="Disordered" evidence="1">
    <location>
        <begin position="180"/>
        <end position="206"/>
    </location>
</feature>